<evidence type="ECO:0000313" key="2">
    <source>
        <dbReference type="Proteomes" id="UP000634136"/>
    </source>
</evidence>
<comment type="caution">
    <text evidence="1">The sequence shown here is derived from an EMBL/GenBank/DDBJ whole genome shotgun (WGS) entry which is preliminary data.</text>
</comment>
<keyword evidence="2" id="KW-1185">Reference proteome</keyword>
<gene>
    <name evidence="1" type="ORF">G2W53_014648</name>
</gene>
<dbReference type="Proteomes" id="UP000634136">
    <property type="component" value="Unassembled WGS sequence"/>
</dbReference>
<name>A0A834WTY2_9FABA</name>
<dbReference type="EMBL" id="JAAIUW010000005">
    <property type="protein sequence ID" value="KAF7832315.1"/>
    <property type="molecule type" value="Genomic_DNA"/>
</dbReference>
<evidence type="ECO:0000313" key="1">
    <source>
        <dbReference type="EMBL" id="KAF7832315.1"/>
    </source>
</evidence>
<dbReference type="AlphaFoldDB" id="A0A834WTY2"/>
<proteinExistence type="predicted"/>
<reference evidence="1" key="1">
    <citation type="submission" date="2020-09" db="EMBL/GenBank/DDBJ databases">
        <title>Genome-Enabled Discovery of Anthraquinone Biosynthesis in Senna tora.</title>
        <authorList>
            <person name="Kang S.-H."/>
            <person name="Pandey R.P."/>
            <person name="Lee C.-M."/>
            <person name="Sim J.-S."/>
            <person name="Jeong J.-T."/>
            <person name="Choi B.-S."/>
            <person name="Jung M."/>
            <person name="Ginzburg D."/>
            <person name="Zhao K."/>
            <person name="Won S.Y."/>
            <person name="Oh T.-J."/>
            <person name="Yu Y."/>
            <person name="Kim N.-H."/>
            <person name="Lee O.R."/>
            <person name="Lee T.-H."/>
            <person name="Bashyal P."/>
            <person name="Kim T.-S."/>
            <person name="Lee W.-H."/>
            <person name="Kawkins C."/>
            <person name="Kim C.-K."/>
            <person name="Kim J.S."/>
            <person name="Ahn B.O."/>
            <person name="Rhee S.Y."/>
            <person name="Sohng J.K."/>
        </authorList>
    </citation>
    <scope>NUCLEOTIDE SEQUENCE</scope>
    <source>
        <tissue evidence="1">Leaf</tissue>
    </source>
</reference>
<accession>A0A834WTY2</accession>
<organism evidence="1 2">
    <name type="scientific">Senna tora</name>
    <dbReference type="NCBI Taxonomy" id="362788"/>
    <lineage>
        <taxon>Eukaryota</taxon>
        <taxon>Viridiplantae</taxon>
        <taxon>Streptophyta</taxon>
        <taxon>Embryophyta</taxon>
        <taxon>Tracheophyta</taxon>
        <taxon>Spermatophyta</taxon>
        <taxon>Magnoliopsida</taxon>
        <taxon>eudicotyledons</taxon>
        <taxon>Gunneridae</taxon>
        <taxon>Pentapetalae</taxon>
        <taxon>rosids</taxon>
        <taxon>fabids</taxon>
        <taxon>Fabales</taxon>
        <taxon>Fabaceae</taxon>
        <taxon>Caesalpinioideae</taxon>
        <taxon>Cassia clade</taxon>
        <taxon>Senna</taxon>
    </lineage>
</organism>
<protein>
    <submittedName>
        <fullName evidence="1">Uncharacterized protein</fullName>
    </submittedName>
</protein>
<sequence>MVDDSLQWWLTGAASRLRRFSASSIWGLDALCAAC</sequence>